<evidence type="ECO:0000256" key="3">
    <source>
        <dbReference type="ARBA" id="ARBA00022786"/>
    </source>
</evidence>
<keyword evidence="8" id="KW-1185">Reference proteome</keyword>
<keyword evidence="2" id="KW-0677">Repeat</keyword>
<evidence type="ECO:0000259" key="6">
    <source>
        <dbReference type="Pfam" id="PF07602"/>
    </source>
</evidence>
<proteinExistence type="predicted"/>
<dbReference type="Pfam" id="PF07602">
    <property type="entry name" value="DUF1565"/>
    <property type="match status" value="1"/>
</dbReference>
<name>A0ABR8IU83_APHFL</name>
<protein>
    <submittedName>
        <fullName evidence="7">DUF1565 domain-containing protein</fullName>
    </submittedName>
</protein>
<reference evidence="7 8" key="1">
    <citation type="journal article" date="2020" name="ISME J.">
        <title>Comparative genomics reveals insights into cyanobacterial evolution and habitat adaptation.</title>
        <authorList>
            <person name="Chen M.Y."/>
            <person name="Teng W.K."/>
            <person name="Zhao L."/>
            <person name="Hu C.X."/>
            <person name="Zhou Y.K."/>
            <person name="Han B.P."/>
            <person name="Song L.R."/>
            <person name="Shu W.S."/>
        </authorList>
    </citation>
    <scope>NUCLEOTIDE SEQUENCE [LARGE SCALE GENOMIC DNA]</scope>
    <source>
        <strain evidence="7 8">FACHB-1249</strain>
    </source>
</reference>
<dbReference type="NCBIfam" id="TIGR03804">
    <property type="entry name" value="para_beta_helix"/>
    <property type="match status" value="4"/>
</dbReference>
<evidence type="ECO:0000313" key="8">
    <source>
        <dbReference type="Proteomes" id="UP000660270"/>
    </source>
</evidence>
<evidence type="ECO:0000256" key="1">
    <source>
        <dbReference type="ARBA" id="ARBA00004906"/>
    </source>
</evidence>
<dbReference type="InterPro" id="IPR051550">
    <property type="entry name" value="SCF-Subunits/Alg-Epimerases"/>
</dbReference>
<evidence type="ECO:0000256" key="2">
    <source>
        <dbReference type="ARBA" id="ARBA00022737"/>
    </source>
</evidence>
<evidence type="ECO:0000256" key="5">
    <source>
        <dbReference type="SAM" id="SignalP"/>
    </source>
</evidence>
<dbReference type="PANTHER" id="PTHR22990">
    <property type="entry name" value="F-BOX ONLY PROTEIN"/>
    <property type="match status" value="1"/>
</dbReference>
<keyword evidence="5" id="KW-0732">Signal</keyword>
<evidence type="ECO:0000256" key="4">
    <source>
        <dbReference type="SAM" id="MobiDB-lite"/>
    </source>
</evidence>
<comment type="pathway">
    <text evidence="1">Protein modification; protein ubiquitination.</text>
</comment>
<comment type="caution">
    <text evidence="7">The sequence shown here is derived from an EMBL/GenBank/DDBJ whole genome shotgun (WGS) entry which is preliminary data.</text>
</comment>
<dbReference type="GeneID" id="78220075"/>
<sequence>MINQFRAKTSIFLTTLAVCSSFIVAFPVKSQSQTGAQVIYVNPTTGENTAQAGISAARPYKTITFALASNQVKAGTVIQLAPGNYASEAFPIKIKEGVTLQGNESTSGEKVVISGGGDYVSRIWAKQNITILANQDSTIAGLTVTNTNQSGTGVWVESTNPTIKNSTFINNGREGIFITGTGNPKIDNNRFINNSANGIAVTTSSQGEISNNLFQNNGFGLVIGNDSRPSLKGNQILQNKDGIVISEDAKPLLRDNKIQDNKRDGVVIIHRASPDLGTSKNQGGNIIANNSRYNVHNATNFNTMFDTFDTPTDSASSDSTSSNLASSDSTSSDTDKKELLIKWGLTPTGCNSGSKVVTIIMGRGKYCIEPHPDLTATRYRYNSKTGSLKAIADGL</sequence>
<evidence type="ECO:0000313" key="7">
    <source>
        <dbReference type="EMBL" id="MBD2686919.1"/>
    </source>
</evidence>
<dbReference type="InterPro" id="IPR022441">
    <property type="entry name" value="Para_beta_helix_rpt-2"/>
</dbReference>
<feature type="chain" id="PRO_5045875008" evidence="5">
    <location>
        <begin position="26"/>
        <end position="395"/>
    </location>
</feature>
<feature type="domain" description="DUF1565" evidence="6">
    <location>
        <begin position="45"/>
        <end position="221"/>
    </location>
</feature>
<dbReference type="InterPro" id="IPR011459">
    <property type="entry name" value="DUF1565"/>
</dbReference>
<dbReference type="Gene3D" id="2.160.20.10">
    <property type="entry name" value="Single-stranded right-handed beta-helix, Pectin lyase-like"/>
    <property type="match status" value="1"/>
</dbReference>
<feature type="region of interest" description="Disordered" evidence="4">
    <location>
        <begin position="311"/>
        <end position="332"/>
    </location>
</feature>
<keyword evidence="3" id="KW-0833">Ubl conjugation pathway</keyword>
<feature type="signal peptide" evidence="5">
    <location>
        <begin position="1"/>
        <end position="25"/>
    </location>
</feature>
<accession>A0ABR8IU83</accession>
<dbReference type="InterPro" id="IPR012334">
    <property type="entry name" value="Pectin_lyas_fold"/>
</dbReference>
<dbReference type="SUPFAM" id="SSF51126">
    <property type="entry name" value="Pectin lyase-like"/>
    <property type="match status" value="1"/>
</dbReference>
<dbReference type="PANTHER" id="PTHR22990:SF15">
    <property type="entry name" value="F-BOX ONLY PROTEIN 10"/>
    <property type="match status" value="1"/>
</dbReference>
<dbReference type="Proteomes" id="UP000660270">
    <property type="component" value="Unassembled WGS sequence"/>
</dbReference>
<dbReference type="EMBL" id="JACJTM010000048">
    <property type="protein sequence ID" value="MBD2686919.1"/>
    <property type="molecule type" value="Genomic_DNA"/>
</dbReference>
<dbReference type="InterPro" id="IPR011050">
    <property type="entry name" value="Pectin_lyase_fold/virulence"/>
</dbReference>
<dbReference type="InterPro" id="IPR006626">
    <property type="entry name" value="PbH1"/>
</dbReference>
<dbReference type="SMART" id="SM00710">
    <property type="entry name" value="PbH1"/>
    <property type="match status" value="6"/>
</dbReference>
<gene>
    <name evidence="7" type="ORF">H6G43_17230</name>
</gene>
<organism evidence="7 8">
    <name type="scientific">Aphanizomenon flos-aquae FACHB-1249</name>
    <dbReference type="NCBI Taxonomy" id="2692889"/>
    <lineage>
        <taxon>Bacteria</taxon>
        <taxon>Bacillati</taxon>
        <taxon>Cyanobacteriota</taxon>
        <taxon>Cyanophyceae</taxon>
        <taxon>Nostocales</taxon>
        <taxon>Aphanizomenonaceae</taxon>
        <taxon>Aphanizomenon</taxon>
    </lineage>
</organism>
<dbReference type="RefSeq" id="WP_190388108.1">
    <property type="nucleotide sequence ID" value="NZ_JACJTM010000048.1"/>
</dbReference>